<evidence type="ECO:0000313" key="3">
    <source>
        <dbReference type="Proteomes" id="UP000031036"/>
    </source>
</evidence>
<sequence length="125" mass="14656">MRLGGPNQADEQAQLDTRCYARKRKRRRVQTNQPYRDKDHEDVERSLRPSKTRLANHLYHDDSHDQTEVFNLHEIKNKVDNYFVDRQSMNGAHPVMDDCAHKQHLLPGIQDECSLMCAADLFPNN</sequence>
<reference evidence="2 3" key="1">
    <citation type="submission" date="2014-11" db="EMBL/GenBank/DDBJ databases">
        <title>Genetic blueprint of the zoonotic pathogen Toxocara canis.</title>
        <authorList>
            <person name="Zhu X.-Q."/>
            <person name="Korhonen P.K."/>
            <person name="Cai H."/>
            <person name="Young N.D."/>
            <person name="Nejsum P."/>
            <person name="von Samson-Himmelstjerna G."/>
            <person name="Boag P.R."/>
            <person name="Tan P."/>
            <person name="Li Q."/>
            <person name="Min J."/>
            <person name="Yang Y."/>
            <person name="Wang X."/>
            <person name="Fang X."/>
            <person name="Hall R.S."/>
            <person name="Hofmann A."/>
            <person name="Sternberg P.W."/>
            <person name="Jex A.R."/>
            <person name="Gasser R.B."/>
        </authorList>
    </citation>
    <scope>NUCLEOTIDE SEQUENCE [LARGE SCALE GENOMIC DNA]</scope>
    <source>
        <strain evidence="2">PN_DK_2014</strain>
    </source>
</reference>
<evidence type="ECO:0000256" key="1">
    <source>
        <dbReference type="SAM" id="MobiDB-lite"/>
    </source>
</evidence>
<dbReference type="Proteomes" id="UP000031036">
    <property type="component" value="Unassembled WGS sequence"/>
</dbReference>
<dbReference type="EMBL" id="JPKZ01000885">
    <property type="protein sequence ID" value="KHN84937.1"/>
    <property type="molecule type" value="Genomic_DNA"/>
</dbReference>
<keyword evidence="3" id="KW-1185">Reference proteome</keyword>
<feature type="region of interest" description="Disordered" evidence="1">
    <location>
        <begin position="1"/>
        <end position="48"/>
    </location>
</feature>
<name>A0A0B2VUA9_TOXCA</name>
<protein>
    <submittedName>
        <fullName evidence="2">Uncharacterized protein</fullName>
    </submittedName>
</protein>
<feature type="compositionally biased region" description="Basic and acidic residues" evidence="1">
    <location>
        <begin position="35"/>
        <end position="47"/>
    </location>
</feature>
<proteinExistence type="predicted"/>
<evidence type="ECO:0000313" key="2">
    <source>
        <dbReference type="EMBL" id="KHN84937.1"/>
    </source>
</evidence>
<gene>
    <name evidence="2" type="ORF">Tcan_16139</name>
</gene>
<feature type="compositionally biased region" description="Basic residues" evidence="1">
    <location>
        <begin position="20"/>
        <end position="29"/>
    </location>
</feature>
<dbReference type="AlphaFoldDB" id="A0A0B2VUA9"/>
<comment type="caution">
    <text evidence="2">The sequence shown here is derived from an EMBL/GenBank/DDBJ whole genome shotgun (WGS) entry which is preliminary data.</text>
</comment>
<organism evidence="2 3">
    <name type="scientific">Toxocara canis</name>
    <name type="common">Canine roundworm</name>
    <dbReference type="NCBI Taxonomy" id="6265"/>
    <lineage>
        <taxon>Eukaryota</taxon>
        <taxon>Metazoa</taxon>
        <taxon>Ecdysozoa</taxon>
        <taxon>Nematoda</taxon>
        <taxon>Chromadorea</taxon>
        <taxon>Rhabditida</taxon>
        <taxon>Spirurina</taxon>
        <taxon>Ascaridomorpha</taxon>
        <taxon>Ascaridoidea</taxon>
        <taxon>Toxocaridae</taxon>
        <taxon>Toxocara</taxon>
    </lineage>
</organism>
<accession>A0A0B2VUA9</accession>